<protein>
    <submittedName>
        <fullName evidence="1">Uncharacterized protein</fullName>
    </submittedName>
</protein>
<dbReference type="Proteomes" id="UP000063919">
    <property type="component" value="Chromosome"/>
</dbReference>
<evidence type="ECO:0000313" key="2">
    <source>
        <dbReference type="Proteomes" id="UP000063919"/>
    </source>
</evidence>
<dbReference type="AlphaFoldDB" id="A0A0M3SJD1"/>
<keyword evidence="2" id="KW-1185">Reference proteome</keyword>
<gene>
    <name evidence="1" type="ORF">SCANT_v1c06180</name>
</gene>
<reference evidence="1 2" key="1">
    <citation type="journal article" date="2015" name="Genome Announc.">
        <title>Complete Genome Sequence of Spiroplasma cantharicola CC-1T (DSM 21588), a Bacterium Isolated from Soldier Beetle (Cantharis carolinus).</title>
        <authorList>
            <person name="Lo W.S."/>
            <person name="Liu P.Y."/>
            <person name="Kuo C.H."/>
        </authorList>
    </citation>
    <scope>NUCLEOTIDE SEQUENCE [LARGE SCALE GENOMIC DNA]</scope>
    <source>
        <strain evidence="1 2">CC-1</strain>
    </source>
</reference>
<dbReference type="STRING" id="362837.SCANT_v1c06180"/>
<accession>A0A0M3SJD1</accession>
<organism evidence="1 2">
    <name type="scientific">Spiroplasma cantharicola</name>
    <dbReference type="NCBI Taxonomy" id="362837"/>
    <lineage>
        <taxon>Bacteria</taxon>
        <taxon>Bacillati</taxon>
        <taxon>Mycoplasmatota</taxon>
        <taxon>Mollicutes</taxon>
        <taxon>Entomoplasmatales</taxon>
        <taxon>Spiroplasmataceae</taxon>
        <taxon>Spiroplasma</taxon>
    </lineage>
</organism>
<dbReference type="PATRIC" id="fig|362837.3.peg.631"/>
<dbReference type="KEGG" id="scj:SCANT_v1c06180"/>
<proteinExistence type="predicted"/>
<dbReference type="EMBL" id="CP012622">
    <property type="protein sequence ID" value="ALD66524.1"/>
    <property type="molecule type" value="Genomic_DNA"/>
</dbReference>
<sequence length="118" mass="14219">MLKKILSNEEKKVFSEKSKKDMKNKNYEKYMKFEIAYLESLKENGGRSKLRNKFLNEKNKYLDETIETQEDLVGKLRLLYESEMSNKSNEKLQARDEMFEETEDFEKMIKEIDKILSL</sequence>
<name>A0A0M3SJD1_9MOLU</name>
<evidence type="ECO:0000313" key="1">
    <source>
        <dbReference type="EMBL" id="ALD66524.1"/>
    </source>
</evidence>
<dbReference type="RefSeq" id="WP_053946281.1">
    <property type="nucleotide sequence ID" value="NZ_CP012622.1"/>
</dbReference>